<dbReference type="Gene3D" id="2.130.10.10">
    <property type="entry name" value="YVTN repeat-like/Quinoprotein amine dehydrogenase"/>
    <property type="match status" value="1"/>
</dbReference>
<feature type="region of interest" description="Disordered" evidence="1">
    <location>
        <begin position="1808"/>
        <end position="1836"/>
    </location>
</feature>
<feature type="region of interest" description="Disordered" evidence="1">
    <location>
        <begin position="328"/>
        <end position="352"/>
    </location>
</feature>
<keyword evidence="2" id="KW-0472">Membrane</keyword>
<feature type="region of interest" description="Disordered" evidence="1">
    <location>
        <begin position="1633"/>
        <end position="1670"/>
    </location>
</feature>
<sequence>MVVDSPRRYIFVATGQEVVVLSMGSARGIAAGLLGVEDVIGLPQGIAWSSTQERLVVSDLRGHVLRAVDVLDTGSVDIVAGTEGVGVDAGDNGPTVQASLQAPRGLALVGTAAFVSTGGDRIRRVDLAPGGSITTEVNSAGVRGVWGDGGPATQAELNAPQHVAVLQDKVFIADRNNQRVRLLNRGTGQISSAAGPLVVSTSGSKFEATYSITIDPNVTSASLPRDLVTTAPVGVTVSADGSLAIISDEHSESLLVLDLAVSPRRVRVLQGISMLKDPKDLLLAPNGTLFVADHQQHSIFAMELVCSEAVSVYSGGCIAQSVRRILGSGEGPGDGDTERRQPETSTLTSTLTSTSTYTSTLSELPCWNHILGPPGADCNETCARYEGVCDPNVVDGFTFEGFQSSVLAEERVTCQRDSRTWFGGALPGFETNRESRNFGWCLGTYGIPAEVSCTALYMEYGRASTTMRRWCRCSRESMCYMTTTTTVLQAHVPTSTTTRTWTGASTTFTRFSSTTWTSTVTATTLPATTSPSPYIQPCPEGYDRMPSPLPLASPVPQPSARACAVHCEVSSGCAAFAFDATTGLCGLASAPTGDWPVSVDPGSVHYTSCSRDPDQLDLLLQLLMADWLPAHAPLAEPGAMALDSTRQLLYFCDAGNHKIKVLDMGRNEVLTAAGIGESYTKFSGDGQPARDATMSRPRGLALDEANAHLYVTDSENHVIRRIKLGANRLTGIIESVAGTGVGGLGQDGLDPLLSRFNYPWGLAVEPVGGSVRLYVCDNANHQVSLIDLASSPPVVRKIAGLREAGAVPSEVGDGGPGLQAQVLRPQALALAGRVLLFAEPERERLRELHLDTDVIDTALETYAVNFSIGEGLAGIVPLDYAAGFSLPTGVAVQGDILYTASYGTGQVRQTNLTTGLTTDFAGRRNEGFLVASPGAGDGGPAPFAVLAGPVAVVAAGEVVYIAESDNGRIREVNLSTGIINTLPQSVPAAGQEPSLYGLSLDPLRQILYASSPSEYVVYRYHLEAGPCVAPQAVANAASPSCVEGEEVNLDHCTPVCVEGFLPTVSSLHCSDGVLTPPHFRCLPAPCYAPWGVEHAAQPPCAEGHLVASGSSCTSLCTGSYEPDANLTCLEGQLQPSSFQCSLPQTTTTVTASGSVVVQENASQSQASSSEVDRGTDAEVEVVQWQPDGLFDPNIVYNPETAPRSDVPLNSTFAFEAATGGLDLQEVSLLANSEALRRPLRIALAETLSLLLDDVELLAVFPSLPMVGARRLAVSPSHRFLVAFSVPNPPQWVQSRAEALNLGTEDAREAWTSSLVAVHFIEAMGEVALNRDRPCSLPSPPIDAPLVACEEELLRTPSLGTCTTRCLAPKRPTPVQLACFAGFWSPAGFSCLAPEVQEEATCAVPVGIEDADDPACEGFVETLPPGSACAPRCRSGHVPTEAVLACVGGTLRPPSFRCVKPECPVPTDIPQASANGSCKENYTDGLIPGGRRCTGACADGFRATANLSCLLGRLVPARFSCIDAAIAASGGDAADDFWGSAGGGATLPPTAAPDTTTTEARPTSAAPPEPSFLDTVLGFVESELFIVVTAATGGACLFSCCACGAWALLRRRRRRQASTDKVETNWEEISELAHSFREQEAPSSARSTGSRQSRKMRKAASETSFEAESQATSIMDDQVAGDTFSFDGLEGPEEVKEVLRLITRPTQASEHAAPEEVGDVEDSGAADDDEAERSMPVETPPRTTEEPELIRIAQEAAREAEHEPTPSDLLRFAQRIASEERQASARAAGDVRDARFDAMDRELGEAVAEAAAVSPLRPKSRSSIRQTPSERPAGSLR</sequence>
<feature type="transmembrane region" description="Helical" evidence="2">
    <location>
        <begin position="1583"/>
        <end position="1608"/>
    </location>
</feature>
<feature type="region of interest" description="Disordered" evidence="1">
    <location>
        <begin position="1704"/>
        <end position="1767"/>
    </location>
</feature>
<comment type="caution">
    <text evidence="3">The sequence shown here is derived from an EMBL/GenBank/DDBJ whole genome shotgun (WGS) entry which is preliminary data.</text>
</comment>
<dbReference type="Proteomes" id="UP000604046">
    <property type="component" value="Unassembled WGS sequence"/>
</dbReference>
<reference evidence="3" key="1">
    <citation type="submission" date="2021-02" db="EMBL/GenBank/DDBJ databases">
        <authorList>
            <person name="Dougan E. K."/>
            <person name="Rhodes N."/>
            <person name="Thang M."/>
            <person name="Chan C."/>
        </authorList>
    </citation>
    <scope>NUCLEOTIDE SEQUENCE</scope>
</reference>
<dbReference type="InterPro" id="IPR011042">
    <property type="entry name" value="6-blade_b-propeller_TolB-like"/>
</dbReference>
<dbReference type="SUPFAM" id="SSF63825">
    <property type="entry name" value="YWTD domain"/>
    <property type="match status" value="2"/>
</dbReference>
<protein>
    <submittedName>
        <fullName evidence="3">SOQ1 protein</fullName>
    </submittedName>
</protein>
<name>A0A812QLA5_9DINO</name>
<dbReference type="Gene3D" id="2.120.10.30">
    <property type="entry name" value="TolB, C-terminal domain"/>
    <property type="match status" value="4"/>
</dbReference>
<dbReference type="EMBL" id="CAJNDS010002252">
    <property type="protein sequence ID" value="CAE7393048.1"/>
    <property type="molecule type" value="Genomic_DNA"/>
</dbReference>
<dbReference type="InterPro" id="IPR000033">
    <property type="entry name" value="LDLR_classB_rpt"/>
</dbReference>
<evidence type="ECO:0000256" key="1">
    <source>
        <dbReference type="SAM" id="MobiDB-lite"/>
    </source>
</evidence>
<feature type="compositionally biased region" description="Basic and acidic residues" evidence="1">
    <location>
        <begin position="1755"/>
        <end position="1764"/>
    </location>
</feature>
<proteinExistence type="predicted"/>
<evidence type="ECO:0000313" key="4">
    <source>
        <dbReference type="Proteomes" id="UP000604046"/>
    </source>
</evidence>
<feature type="compositionally biased region" description="Acidic residues" evidence="1">
    <location>
        <begin position="1715"/>
        <end position="1730"/>
    </location>
</feature>
<evidence type="ECO:0000313" key="3">
    <source>
        <dbReference type="EMBL" id="CAE7393048.1"/>
    </source>
</evidence>
<feature type="compositionally biased region" description="Polar residues" evidence="1">
    <location>
        <begin position="1660"/>
        <end position="1670"/>
    </location>
</feature>
<feature type="compositionally biased region" description="Low complexity" evidence="1">
    <location>
        <begin position="1545"/>
        <end position="1563"/>
    </location>
</feature>
<feature type="compositionally biased region" description="Polar residues" evidence="1">
    <location>
        <begin position="1640"/>
        <end position="1650"/>
    </location>
</feature>
<dbReference type="SUPFAM" id="SSF63829">
    <property type="entry name" value="Calcium-dependent phosphotriesterase"/>
    <property type="match status" value="1"/>
</dbReference>
<keyword evidence="2" id="KW-1133">Transmembrane helix</keyword>
<evidence type="ECO:0000256" key="2">
    <source>
        <dbReference type="SAM" id="Phobius"/>
    </source>
</evidence>
<dbReference type="PANTHER" id="PTHR46388:SF2">
    <property type="entry name" value="NHL REPEAT-CONTAINING PROTEIN 2"/>
    <property type="match status" value="1"/>
</dbReference>
<dbReference type="InterPro" id="IPR015943">
    <property type="entry name" value="WD40/YVTN_repeat-like_dom_sf"/>
</dbReference>
<dbReference type="PANTHER" id="PTHR46388">
    <property type="entry name" value="NHL REPEAT-CONTAINING PROTEIN 2"/>
    <property type="match status" value="1"/>
</dbReference>
<dbReference type="OrthoDB" id="416426at2759"/>
<feature type="region of interest" description="Disordered" evidence="1">
    <location>
        <begin position="1539"/>
        <end position="1568"/>
    </location>
</feature>
<keyword evidence="2" id="KW-0812">Transmembrane</keyword>
<gene>
    <name evidence="3" type="primary">SOQ1</name>
    <name evidence="3" type="ORF">SNAT2548_LOCUS21420</name>
</gene>
<organism evidence="3 4">
    <name type="scientific">Symbiodinium natans</name>
    <dbReference type="NCBI Taxonomy" id="878477"/>
    <lineage>
        <taxon>Eukaryota</taxon>
        <taxon>Sar</taxon>
        <taxon>Alveolata</taxon>
        <taxon>Dinophyceae</taxon>
        <taxon>Suessiales</taxon>
        <taxon>Symbiodiniaceae</taxon>
        <taxon>Symbiodinium</taxon>
    </lineage>
</organism>
<accession>A0A812QLA5</accession>
<dbReference type="SMART" id="SM00135">
    <property type="entry name" value="LY"/>
    <property type="match status" value="2"/>
</dbReference>
<keyword evidence="4" id="KW-1185">Reference proteome</keyword>